<evidence type="ECO:0000256" key="14">
    <source>
        <dbReference type="SAM" id="Phobius"/>
    </source>
</evidence>
<dbReference type="GO" id="GO:0006636">
    <property type="term" value="P:unsaturated fatty acid biosynthetic process"/>
    <property type="evidence" value="ECO:0007669"/>
    <property type="project" value="TreeGrafter"/>
</dbReference>
<feature type="transmembrane region" description="Helical" evidence="14">
    <location>
        <begin position="240"/>
        <end position="261"/>
    </location>
</feature>
<keyword evidence="3 12" id="KW-0444">Lipid biosynthesis</keyword>
<keyword evidence="9" id="KW-0443">Lipid metabolism</keyword>
<evidence type="ECO:0000313" key="16">
    <source>
        <dbReference type="EMBL" id="LAC25213.1"/>
    </source>
</evidence>
<dbReference type="PANTHER" id="PTHR11351">
    <property type="entry name" value="ACYL-COA DESATURASE"/>
    <property type="match status" value="1"/>
</dbReference>
<evidence type="ECO:0000256" key="13">
    <source>
        <dbReference type="SAM" id="MobiDB-lite"/>
    </source>
</evidence>
<dbReference type="EMBL" id="IACT01006075">
    <property type="protein sequence ID" value="LAC25213.1"/>
    <property type="molecule type" value="mRNA"/>
</dbReference>
<feature type="domain" description="Fatty acid desaturase" evidence="15">
    <location>
        <begin position="95"/>
        <end position="303"/>
    </location>
</feature>
<dbReference type="GO" id="GO:0005789">
    <property type="term" value="C:endoplasmic reticulum membrane"/>
    <property type="evidence" value="ECO:0007669"/>
    <property type="project" value="TreeGrafter"/>
</dbReference>
<evidence type="ECO:0000256" key="1">
    <source>
        <dbReference type="ARBA" id="ARBA00004141"/>
    </source>
</evidence>
<dbReference type="PRINTS" id="PR00075">
    <property type="entry name" value="FACDDSATRASE"/>
</dbReference>
<evidence type="ECO:0000256" key="12">
    <source>
        <dbReference type="RuleBase" id="RU000581"/>
    </source>
</evidence>
<keyword evidence="5" id="KW-0276">Fatty acid metabolism</keyword>
<keyword evidence="7 12" id="KW-0560">Oxidoreductase</keyword>
<evidence type="ECO:0000256" key="2">
    <source>
        <dbReference type="ARBA" id="ARBA00009295"/>
    </source>
</evidence>
<evidence type="ECO:0000256" key="9">
    <source>
        <dbReference type="ARBA" id="ARBA00023098"/>
    </source>
</evidence>
<comment type="cofactor">
    <cofactor evidence="12">
        <name>Fe(2+)</name>
        <dbReference type="ChEBI" id="CHEBI:29033"/>
    </cofactor>
</comment>
<dbReference type="PANTHER" id="PTHR11351:SF31">
    <property type="entry name" value="DESATURASE 1, ISOFORM A-RELATED"/>
    <property type="match status" value="1"/>
</dbReference>
<evidence type="ECO:0000256" key="6">
    <source>
        <dbReference type="ARBA" id="ARBA00022989"/>
    </source>
</evidence>
<comment type="domain">
    <text evidence="12">The histidine box domains are involved in binding the catalytic metal ions.</text>
</comment>
<evidence type="ECO:0000256" key="3">
    <source>
        <dbReference type="ARBA" id="ARBA00022516"/>
    </source>
</evidence>
<feature type="compositionally biased region" description="Basic and acidic residues" evidence="13">
    <location>
        <begin position="20"/>
        <end position="33"/>
    </location>
</feature>
<dbReference type="GO" id="GO:0004768">
    <property type="term" value="F:stearoyl-CoA 9-desaturase activity"/>
    <property type="evidence" value="ECO:0007669"/>
    <property type="project" value="TreeGrafter"/>
</dbReference>
<feature type="transmembrane region" description="Helical" evidence="14">
    <location>
        <begin position="70"/>
        <end position="89"/>
    </location>
</feature>
<evidence type="ECO:0000256" key="11">
    <source>
        <dbReference type="ARBA" id="ARBA00023160"/>
    </source>
</evidence>
<name>A0A6A7G5A3_9CRUS</name>
<sequence length="363" mass="42797">MAPNSNNESKSSLLTELEENVKTDTFESPHPDPKEEEEEDTKEDETLKLSLRQMYIDTLQLDWSKVLWDMVFSLVVFHVIAFYGLYLCFTFQFKWQSGVFTFFYAYAGGLGITMGTHRLWTHRAFAAHWAVRVCLMCMNCIAFQESIYLWSQNHRVHHKWSDTDRDFTNSRRGFFFAHMGWKMYQTHPEVIKGRKMVDCSDLLGDPVVKFQHDYYYYVALPICFVIPTLLPMYFWNETFIVAFTLCTCARLAITFHSTWCINSVAHLYGYKPYDKSLYAFENKILGPFALGEGWHNYHHAFPRDYRASEIDGWGQNVTTKIIEFLNRFNLTTDLKTVSDEHIDRRTERTGDVELRERAKSDVY</sequence>
<evidence type="ECO:0000259" key="15">
    <source>
        <dbReference type="Pfam" id="PF00487"/>
    </source>
</evidence>
<comment type="similarity">
    <text evidence="2 12">Belongs to the fatty acid desaturase type 1 family.</text>
</comment>
<dbReference type="GO" id="GO:0005506">
    <property type="term" value="F:iron ion binding"/>
    <property type="evidence" value="ECO:0007669"/>
    <property type="project" value="TreeGrafter"/>
</dbReference>
<accession>A0A6A7G5A3</accession>
<keyword evidence="6 14" id="KW-1133">Transmembrane helix</keyword>
<proteinExistence type="evidence at transcript level"/>
<evidence type="ECO:0000256" key="10">
    <source>
        <dbReference type="ARBA" id="ARBA00023136"/>
    </source>
</evidence>
<dbReference type="CDD" id="cd03505">
    <property type="entry name" value="Delta9-FADS-like"/>
    <property type="match status" value="1"/>
</dbReference>
<keyword evidence="8" id="KW-0408">Iron</keyword>
<dbReference type="InterPro" id="IPR015876">
    <property type="entry name" value="Acyl-CoA_DS"/>
</dbReference>
<dbReference type="InterPro" id="IPR005804">
    <property type="entry name" value="FA_desaturase_dom"/>
</dbReference>
<organism evidence="16">
    <name type="scientific">Hirondellea gigas</name>
    <dbReference type="NCBI Taxonomy" id="1518452"/>
    <lineage>
        <taxon>Eukaryota</taxon>
        <taxon>Metazoa</taxon>
        <taxon>Ecdysozoa</taxon>
        <taxon>Arthropoda</taxon>
        <taxon>Crustacea</taxon>
        <taxon>Multicrustacea</taxon>
        <taxon>Malacostraca</taxon>
        <taxon>Eumalacostraca</taxon>
        <taxon>Peracarida</taxon>
        <taxon>Amphipoda</taxon>
        <taxon>Amphilochidea</taxon>
        <taxon>Lysianassida</taxon>
        <taxon>Lysianassidira</taxon>
        <taxon>Lysianassoidea</taxon>
        <taxon>Lysianassidae</taxon>
        <taxon>Hirondellea</taxon>
    </lineage>
</organism>
<keyword evidence="11 12" id="KW-0275">Fatty acid biosynthesis</keyword>
<evidence type="ECO:0000256" key="4">
    <source>
        <dbReference type="ARBA" id="ARBA00022692"/>
    </source>
</evidence>
<keyword evidence="4 12" id="KW-0812">Transmembrane</keyword>
<evidence type="ECO:0000256" key="5">
    <source>
        <dbReference type="ARBA" id="ARBA00022832"/>
    </source>
</evidence>
<feature type="transmembrane region" description="Helical" evidence="14">
    <location>
        <begin position="214"/>
        <end position="234"/>
    </location>
</feature>
<reference evidence="16" key="1">
    <citation type="submission" date="2017-11" db="EMBL/GenBank/DDBJ databases">
        <title>The sensing device of the deep-sea amphipod.</title>
        <authorList>
            <person name="Kobayashi H."/>
            <person name="Nagahama T."/>
            <person name="Arai W."/>
            <person name="Sasagawa Y."/>
            <person name="Umeda M."/>
            <person name="Hayashi T."/>
            <person name="Nikaido I."/>
            <person name="Watanabe H."/>
            <person name="Oguri K."/>
            <person name="Kitazato H."/>
            <person name="Fujioka K."/>
            <person name="Kido Y."/>
            <person name="Takami H."/>
        </authorList>
    </citation>
    <scope>NUCLEOTIDE SEQUENCE</scope>
    <source>
        <tissue evidence="16">Whole body</tissue>
    </source>
</reference>
<evidence type="ECO:0000256" key="8">
    <source>
        <dbReference type="ARBA" id="ARBA00023004"/>
    </source>
</evidence>
<feature type="transmembrane region" description="Helical" evidence="14">
    <location>
        <begin position="101"/>
        <end position="120"/>
    </location>
</feature>
<dbReference type="AlphaFoldDB" id="A0A6A7G5A3"/>
<keyword evidence="10 14" id="KW-0472">Membrane</keyword>
<comment type="subcellular location">
    <subcellularLocation>
        <location evidence="1">Membrane</location>
        <topology evidence="1">Multi-pass membrane protein</topology>
    </subcellularLocation>
</comment>
<feature type="compositionally biased region" description="Acidic residues" evidence="13">
    <location>
        <begin position="34"/>
        <end position="43"/>
    </location>
</feature>
<feature type="region of interest" description="Disordered" evidence="13">
    <location>
        <begin position="20"/>
        <end position="43"/>
    </location>
</feature>
<dbReference type="Pfam" id="PF00487">
    <property type="entry name" value="FA_desaturase"/>
    <property type="match status" value="1"/>
</dbReference>
<evidence type="ECO:0000256" key="7">
    <source>
        <dbReference type="ARBA" id="ARBA00023002"/>
    </source>
</evidence>
<protein>
    <submittedName>
        <fullName evidence="16">Delta(9)-fatty-acid desaturase fat-7-like</fullName>
    </submittedName>
</protein>